<feature type="compositionally biased region" description="Acidic residues" evidence="3">
    <location>
        <begin position="22"/>
        <end position="72"/>
    </location>
</feature>
<reference evidence="7" key="1">
    <citation type="submission" date="2016-10" db="EMBL/GenBank/DDBJ databases">
        <authorList>
            <person name="Varghese N."/>
            <person name="Submissions S."/>
        </authorList>
    </citation>
    <scope>NUCLEOTIDE SEQUENCE [LARGE SCALE GENOMIC DNA]</scope>
    <source>
        <strain evidence="7">DSM 23664</strain>
    </source>
</reference>
<keyword evidence="2" id="KW-0378">Hydrolase</keyword>
<dbReference type="EMBL" id="FOLT01000009">
    <property type="protein sequence ID" value="SFC52432.1"/>
    <property type="molecule type" value="Genomic_DNA"/>
</dbReference>
<proteinExistence type="predicted"/>
<feature type="domain" description="NodB homology" evidence="5">
    <location>
        <begin position="98"/>
        <end position="278"/>
    </location>
</feature>
<dbReference type="PROSITE" id="PS51257">
    <property type="entry name" value="PROKAR_LIPOPROTEIN"/>
    <property type="match status" value="1"/>
</dbReference>
<evidence type="ECO:0000313" key="7">
    <source>
        <dbReference type="Proteomes" id="UP000199612"/>
    </source>
</evidence>
<name>A0A1I1JWS5_9LACT</name>
<dbReference type="Gene3D" id="3.20.20.370">
    <property type="entry name" value="Glycoside hydrolase/deacetylase"/>
    <property type="match status" value="1"/>
</dbReference>
<dbReference type="RefSeq" id="WP_091530679.1">
    <property type="nucleotide sequence ID" value="NZ_FOLT01000009.1"/>
</dbReference>
<dbReference type="InterPro" id="IPR011330">
    <property type="entry name" value="Glyco_hydro/deAcase_b/a-brl"/>
</dbReference>
<dbReference type="STRING" id="753702.SAMN04488102_10928"/>
<feature type="signal peptide" evidence="4">
    <location>
        <begin position="1"/>
        <end position="21"/>
    </location>
</feature>
<dbReference type="Pfam" id="PF01522">
    <property type="entry name" value="Polysacc_deac_1"/>
    <property type="match status" value="1"/>
</dbReference>
<dbReference type="SUPFAM" id="SSF88713">
    <property type="entry name" value="Glycoside hydrolase/deacetylase"/>
    <property type="match status" value="1"/>
</dbReference>
<sequence>MKKLILSTLLASTLVLTACEAAESEETPETEEETVQEDTSDQETTTETDDTSEEETDESEETVDEEESEVAEAPEYLYEVSDNFAYINVLDGKEANKQVALLTFDDGPNEHTLGIAEILADKDAPAIFFVNSMYLEDDEGKDILKEVHEMGFTIGNHTHTHASLPSISEDKQTEEIIKTNDMVEEIIGVRPRFFRAPFGQNTDHSKQVVKDEGMALMNWTYGYDWEADYQNADALADIMVNTNLLVSGSNLLMHDREWTKEATPAIIDGLREKDYELLDPELIQTGNSESEEMTND</sequence>
<feature type="chain" id="PRO_5011623668" evidence="4">
    <location>
        <begin position="22"/>
        <end position="296"/>
    </location>
</feature>
<dbReference type="AlphaFoldDB" id="A0A1I1JWS5"/>
<dbReference type="PANTHER" id="PTHR10587">
    <property type="entry name" value="GLYCOSYL TRANSFERASE-RELATED"/>
    <property type="match status" value="1"/>
</dbReference>
<dbReference type="GO" id="GO:0005975">
    <property type="term" value="P:carbohydrate metabolic process"/>
    <property type="evidence" value="ECO:0007669"/>
    <property type="project" value="InterPro"/>
</dbReference>
<evidence type="ECO:0000256" key="4">
    <source>
        <dbReference type="SAM" id="SignalP"/>
    </source>
</evidence>
<dbReference type="CDD" id="cd10917">
    <property type="entry name" value="CE4_NodB_like_6s_7s"/>
    <property type="match status" value="1"/>
</dbReference>
<dbReference type="PANTHER" id="PTHR10587:SF133">
    <property type="entry name" value="CHITIN DEACETYLASE 1-RELATED"/>
    <property type="match status" value="1"/>
</dbReference>
<dbReference type="GO" id="GO:0016020">
    <property type="term" value="C:membrane"/>
    <property type="evidence" value="ECO:0007669"/>
    <property type="project" value="TreeGrafter"/>
</dbReference>
<dbReference type="PROSITE" id="PS51677">
    <property type="entry name" value="NODB"/>
    <property type="match status" value="1"/>
</dbReference>
<keyword evidence="4" id="KW-0732">Signal</keyword>
<feature type="region of interest" description="Disordered" evidence="3">
    <location>
        <begin position="20"/>
        <end position="75"/>
    </location>
</feature>
<keyword evidence="1" id="KW-0479">Metal-binding</keyword>
<dbReference type="InterPro" id="IPR050248">
    <property type="entry name" value="Polysacc_deacetylase_ArnD"/>
</dbReference>
<evidence type="ECO:0000313" key="6">
    <source>
        <dbReference type="EMBL" id="SFC52432.1"/>
    </source>
</evidence>
<dbReference type="GO" id="GO:0016810">
    <property type="term" value="F:hydrolase activity, acting on carbon-nitrogen (but not peptide) bonds"/>
    <property type="evidence" value="ECO:0007669"/>
    <property type="project" value="InterPro"/>
</dbReference>
<evidence type="ECO:0000256" key="3">
    <source>
        <dbReference type="SAM" id="MobiDB-lite"/>
    </source>
</evidence>
<protein>
    <submittedName>
        <fullName evidence="6">Peptidoglycan/xylan/chitin deacetylase, PgdA/CDA1 family</fullName>
    </submittedName>
</protein>
<evidence type="ECO:0000259" key="5">
    <source>
        <dbReference type="PROSITE" id="PS51677"/>
    </source>
</evidence>
<dbReference type="GO" id="GO:0046872">
    <property type="term" value="F:metal ion binding"/>
    <property type="evidence" value="ECO:0007669"/>
    <property type="project" value="UniProtKB-KW"/>
</dbReference>
<dbReference type="Proteomes" id="UP000199612">
    <property type="component" value="Unassembled WGS sequence"/>
</dbReference>
<dbReference type="InterPro" id="IPR002509">
    <property type="entry name" value="NODB_dom"/>
</dbReference>
<accession>A0A1I1JWS5</accession>
<evidence type="ECO:0000256" key="2">
    <source>
        <dbReference type="ARBA" id="ARBA00022801"/>
    </source>
</evidence>
<gene>
    <name evidence="6" type="ORF">SAMN04488102_10928</name>
</gene>
<organism evidence="6 7">
    <name type="scientific">Alkalibacterium subtropicum</name>
    <dbReference type="NCBI Taxonomy" id="753702"/>
    <lineage>
        <taxon>Bacteria</taxon>
        <taxon>Bacillati</taxon>
        <taxon>Bacillota</taxon>
        <taxon>Bacilli</taxon>
        <taxon>Lactobacillales</taxon>
        <taxon>Carnobacteriaceae</taxon>
        <taxon>Alkalibacterium</taxon>
    </lineage>
</organism>
<evidence type="ECO:0000256" key="1">
    <source>
        <dbReference type="ARBA" id="ARBA00022723"/>
    </source>
</evidence>
<keyword evidence="7" id="KW-1185">Reference proteome</keyword>
<dbReference type="OrthoDB" id="9806342at2"/>